<reference evidence="3" key="1">
    <citation type="submission" date="2013-12" db="EMBL/GenBank/DDBJ databases">
        <authorList>
            <person name="Omoto C.K."/>
            <person name="Sibley D."/>
            <person name="Venepally P."/>
            <person name="Hadjithomas M."/>
            <person name="Karamycheva S."/>
            <person name="Brunk B."/>
            <person name="Roos D."/>
            <person name="Caler E."/>
            <person name="Lorenzi H."/>
        </authorList>
    </citation>
    <scope>NUCLEOTIDE SEQUENCE</scope>
</reference>
<organism evidence="3 4">
    <name type="scientific">Gregarina niphandrodes</name>
    <name type="common">Septate eugregarine</name>
    <dbReference type="NCBI Taxonomy" id="110365"/>
    <lineage>
        <taxon>Eukaryota</taxon>
        <taxon>Sar</taxon>
        <taxon>Alveolata</taxon>
        <taxon>Apicomplexa</taxon>
        <taxon>Conoidasida</taxon>
        <taxon>Gregarinasina</taxon>
        <taxon>Eugregarinorida</taxon>
        <taxon>Gregarinidae</taxon>
        <taxon>Gregarina</taxon>
    </lineage>
</organism>
<sequence>MRHMTNTQSSSAKTSALLAVLLRSDGTRPDTAGCVPRMVYFTTEQGAVAYAVAAAPPDVFDMLQSKEYLAEDSEGTGKIPMVVSHSFDWFEEFKRLKFCLPGESSGVPDPEAADPEAADPEAADPEGPMSQVEGIVFGQLMKRLTRLGLDTTQPEGCDDLVRDIFGARPIELLERDTGGDQVSVVYSGELKPEEVQNFLKHASKEWRTLFDPRPSLLLRPYFLWPAVAVGFTAGTMALYWAVKMLPHHYNETAPVMNSSILGIGNFSLDNTTANTPLAFPLPVLQPRPLCPTVSWSG</sequence>
<keyword evidence="2" id="KW-0472">Membrane</keyword>
<feature type="transmembrane region" description="Helical" evidence="2">
    <location>
        <begin position="221"/>
        <end position="242"/>
    </location>
</feature>
<name>A0A023AYF7_GRENI</name>
<gene>
    <name evidence="3" type="ORF">GNI_161510</name>
</gene>
<accession>A0A023AYF7</accession>
<evidence type="ECO:0000256" key="2">
    <source>
        <dbReference type="SAM" id="Phobius"/>
    </source>
</evidence>
<feature type="compositionally biased region" description="Acidic residues" evidence="1">
    <location>
        <begin position="111"/>
        <end position="124"/>
    </location>
</feature>
<keyword evidence="2" id="KW-1133">Transmembrane helix</keyword>
<dbReference type="Proteomes" id="UP000019763">
    <property type="component" value="Unassembled WGS sequence"/>
</dbReference>
<dbReference type="EMBL" id="AFNH02001203">
    <property type="protein sequence ID" value="EZG43707.1"/>
    <property type="molecule type" value="Genomic_DNA"/>
</dbReference>
<protein>
    <submittedName>
        <fullName evidence="3">Transmembrane protein</fullName>
    </submittedName>
</protein>
<dbReference type="AlphaFoldDB" id="A0A023AYF7"/>
<dbReference type="RefSeq" id="XP_011133064.1">
    <property type="nucleotide sequence ID" value="XM_011134762.1"/>
</dbReference>
<comment type="caution">
    <text evidence="3">The sequence shown here is derived from an EMBL/GenBank/DDBJ whole genome shotgun (WGS) entry which is preliminary data.</text>
</comment>
<keyword evidence="4" id="KW-1185">Reference proteome</keyword>
<proteinExistence type="predicted"/>
<evidence type="ECO:0000313" key="4">
    <source>
        <dbReference type="Proteomes" id="UP000019763"/>
    </source>
</evidence>
<feature type="region of interest" description="Disordered" evidence="1">
    <location>
        <begin position="104"/>
        <end position="129"/>
    </location>
</feature>
<evidence type="ECO:0000313" key="3">
    <source>
        <dbReference type="EMBL" id="EZG43707.1"/>
    </source>
</evidence>
<dbReference type="GeneID" id="22915605"/>
<dbReference type="VEuPathDB" id="CryptoDB:GNI_161510"/>
<keyword evidence="2 3" id="KW-0812">Transmembrane</keyword>
<evidence type="ECO:0000256" key="1">
    <source>
        <dbReference type="SAM" id="MobiDB-lite"/>
    </source>
</evidence>